<evidence type="ECO:0000256" key="1">
    <source>
        <dbReference type="SAM" id="MobiDB-lite"/>
    </source>
</evidence>
<gene>
    <name evidence="2" type="ORF">S12H4_41125</name>
</gene>
<reference evidence="2" key="1">
    <citation type="journal article" date="2014" name="Front. Microbiol.">
        <title>High frequency of phylogenetically diverse reductive dehalogenase-homologous genes in deep subseafloor sedimentary metagenomes.</title>
        <authorList>
            <person name="Kawai M."/>
            <person name="Futagami T."/>
            <person name="Toyoda A."/>
            <person name="Takaki Y."/>
            <person name="Nishi S."/>
            <person name="Hori S."/>
            <person name="Arai W."/>
            <person name="Tsubouchi T."/>
            <person name="Morono Y."/>
            <person name="Uchiyama I."/>
            <person name="Ito T."/>
            <person name="Fujiyama A."/>
            <person name="Inagaki F."/>
            <person name="Takami H."/>
        </authorList>
    </citation>
    <scope>NUCLEOTIDE SEQUENCE</scope>
    <source>
        <strain evidence="2">Expedition CK06-06</strain>
    </source>
</reference>
<accession>X1V223</accession>
<dbReference type="EMBL" id="BARW01025026">
    <property type="protein sequence ID" value="GAI98669.1"/>
    <property type="molecule type" value="Genomic_DNA"/>
</dbReference>
<name>X1V223_9ZZZZ</name>
<dbReference type="AlphaFoldDB" id="X1V223"/>
<evidence type="ECO:0000313" key="2">
    <source>
        <dbReference type="EMBL" id="GAI98669.1"/>
    </source>
</evidence>
<comment type="caution">
    <text evidence="2">The sequence shown here is derived from an EMBL/GenBank/DDBJ whole genome shotgun (WGS) entry which is preliminary data.</text>
</comment>
<sequence length="191" mass="21191">MQISQYKIISEKTKGKSEIELGVTGRKRKYTPQQLGDPGTYTITNELRSQNKKMEIVNLAMFTASRGDLPLEMRLKDILKADDPDGIMRQLGIEEARRADPALGLFQMAMRYAEEAEEHEGADAEALKVQSQMLTERCCSIIRQRTQAPQELPEEATVPEVEKEEPGAQPLIPLLGGGTPGARGPAPKEEE</sequence>
<proteinExistence type="predicted"/>
<protein>
    <submittedName>
        <fullName evidence="2">Uncharacterized protein</fullName>
    </submittedName>
</protein>
<feature type="region of interest" description="Disordered" evidence="1">
    <location>
        <begin position="145"/>
        <end position="191"/>
    </location>
</feature>
<organism evidence="2">
    <name type="scientific">marine sediment metagenome</name>
    <dbReference type="NCBI Taxonomy" id="412755"/>
    <lineage>
        <taxon>unclassified sequences</taxon>
        <taxon>metagenomes</taxon>
        <taxon>ecological metagenomes</taxon>
    </lineage>
</organism>